<keyword evidence="1" id="KW-0812">Transmembrane</keyword>
<keyword evidence="1" id="KW-0472">Membrane</keyword>
<feature type="transmembrane region" description="Helical" evidence="1">
    <location>
        <begin position="6"/>
        <end position="24"/>
    </location>
</feature>
<organism evidence="2 3">
    <name type="scientific">Paenibacillus baimaensis</name>
    <dbReference type="NCBI Taxonomy" id="2982185"/>
    <lineage>
        <taxon>Bacteria</taxon>
        <taxon>Bacillati</taxon>
        <taxon>Bacillota</taxon>
        <taxon>Bacilli</taxon>
        <taxon>Bacillales</taxon>
        <taxon>Paenibacillaceae</taxon>
        <taxon>Paenibacillus</taxon>
    </lineage>
</organism>
<dbReference type="RefSeq" id="WP_262683293.1">
    <property type="nucleotide sequence ID" value="NZ_JAOQIO010000015.1"/>
</dbReference>
<evidence type="ECO:0000313" key="2">
    <source>
        <dbReference type="EMBL" id="MCU6791854.1"/>
    </source>
</evidence>
<sequence length="76" mass="8684">MIVQIVTFVILTLGWSFYRVRFFLNKNQLKVAVLYSCLMGLCMIAGSLLFAHVHIPSTTVPMRIIFEPIGKIILQQ</sequence>
<accession>A0ABT2UB33</accession>
<gene>
    <name evidence="2" type="ORF">OB236_06900</name>
</gene>
<comment type="caution">
    <text evidence="2">The sequence shown here is derived from an EMBL/GenBank/DDBJ whole genome shotgun (WGS) entry which is preliminary data.</text>
</comment>
<evidence type="ECO:0000313" key="3">
    <source>
        <dbReference type="Proteomes" id="UP001652445"/>
    </source>
</evidence>
<dbReference type="Proteomes" id="UP001652445">
    <property type="component" value="Unassembled WGS sequence"/>
</dbReference>
<feature type="transmembrane region" description="Helical" evidence="1">
    <location>
        <begin position="31"/>
        <end position="53"/>
    </location>
</feature>
<evidence type="ECO:0000256" key="1">
    <source>
        <dbReference type="SAM" id="Phobius"/>
    </source>
</evidence>
<keyword evidence="3" id="KW-1185">Reference proteome</keyword>
<name>A0ABT2UB33_9BACL</name>
<reference evidence="2 3" key="1">
    <citation type="submission" date="2022-09" db="EMBL/GenBank/DDBJ databases">
        <authorList>
            <person name="Han X.L."/>
            <person name="Wang Q."/>
            <person name="Lu T."/>
        </authorList>
    </citation>
    <scope>NUCLEOTIDE SEQUENCE [LARGE SCALE GENOMIC DNA]</scope>
    <source>
        <strain evidence="2 3">WQ 127069</strain>
    </source>
</reference>
<proteinExistence type="predicted"/>
<protein>
    <submittedName>
        <fullName evidence="2">Uncharacterized protein</fullName>
    </submittedName>
</protein>
<keyword evidence="1" id="KW-1133">Transmembrane helix</keyword>
<dbReference type="EMBL" id="JAOQIO010000015">
    <property type="protein sequence ID" value="MCU6791854.1"/>
    <property type="molecule type" value="Genomic_DNA"/>
</dbReference>